<comment type="caution">
    <text evidence="2">The sequence shown here is derived from an EMBL/GenBank/DDBJ whole genome shotgun (WGS) entry which is preliminary data.</text>
</comment>
<dbReference type="PROSITE" id="PS51257">
    <property type="entry name" value="PROKAR_LIPOPROTEIN"/>
    <property type="match status" value="1"/>
</dbReference>
<dbReference type="Proteomes" id="UP000309215">
    <property type="component" value="Unassembled WGS sequence"/>
</dbReference>
<dbReference type="OrthoDB" id="5513426at2"/>
<reference evidence="2 3" key="1">
    <citation type="submission" date="2019-04" db="EMBL/GenBank/DDBJ databases">
        <authorList>
            <person name="Li Y."/>
            <person name="Wang J."/>
        </authorList>
    </citation>
    <scope>NUCLEOTIDE SEQUENCE [LARGE SCALE GENOMIC DNA]</scope>
    <source>
        <strain evidence="2 3">DSM 14668</strain>
    </source>
</reference>
<dbReference type="EMBL" id="SSMQ01000061">
    <property type="protein sequence ID" value="TKC99012.1"/>
    <property type="molecule type" value="Genomic_DNA"/>
</dbReference>
<evidence type="ECO:0000313" key="3">
    <source>
        <dbReference type="Proteomes" id="UP000309215"/>
    </source>
</evidence>
<accession>A0A4U1IWW0</accession>
<proteinExistence type="predicted"/>
<name>A0A4U1IWW0_9BACT</name>
<feature type="chain" id="PRO_5020986803" description="Lipoprotein" evidence="1">
    <location>
        <begin position="21"/>
        <end position="168"/>
    </location>
</feature>
<sequence length="168" mass="17989">MRRMLLRSLFPLVLPALAVACAPEAEPTDVLLVPSRITYPSVGGALEYRCATLDCHGKPERNLRLYGSSGMRLAAEDVPGDGETTDAEHDASYRSVIGLEPEVLSLVCAEGGNEPERLSLIRKARGEEAHKGGARIVRGDDADRCLISWLAAATDEAACARAAEDQSE</sequence>
<keyword evidence="3" id="KW-1185">Reference proteome</keyword>
<keyword evidence="1" id="KW-0732">Signal</keyword>
<dbReference type="RefSeq" id="WP_136934254.1">
    <property type="nucleotide sequence ID" value="NZ_SSMQ01000061.1"/>
</dbReference>
<evidence type="ECO:0000256" key="1">
    <source>
        <dbReference type="SAM" id="SignalP"/>
    </source>
</evidence>
<feature type="signal peptide" evidence="1">
    <location>
        <begin position="1"/>
        <end position="20"/>
    </location>
</feature>
<gene>
    <name evidence="2" type="ORF">E8A74_39305</name>
</gene>
<organism evidence="2 3">
    <name type="scientific">Polyangium fumosum</name>
    <dbReference type="NCBI Taxonomy" id="889272"/>
    <lineage>
        <taxon>Bacteria</taxon>
        <taxon>Pseudomonadati</taxon>
        <taxon>Myxococcota</taxon>
        <taxon>Polyangia</taxon>
        <taxon>Polyangiales</taxon>
        <taxon>Polyangiaceae</taxon>
        <taxon>Polyangium</taxon>
    </lineage>
</organism>
<evidence type="ECO:0000313" key="2">
    <source>
        <dbReference type="EMBL" id="TKC99012.1"/>
    </source>
</evidence>
<dbReference type="AlphaFoldDB" id="A0A4U1IWW0"/>
<evidence type="ECO:0008006" key="4">
    <source>
        <dbReference type="Google" id="ProtNLM"/>
    </source>
</evidence>
<protein>
    <recommendedName>
        <fullName evidence="4">Lipoprotein</fullName>
    </recommendedName>
</protein>